<evidence type="ECO:0000256" key="14">
    <source>
        <dbReference type="SAM" id="Coils"/>
    </source>
</evidence>
<evidence type="ECO:0000256" key="13">
    <source>
        <dbReference type="RuleBase" id="RU368011"/>
    </source>
</evidence>
<keyword evidence="16" id="KW-1185">Reference proteome</keyword>
<dbReference type="STRING" id="9402.L5L318"/>
<evidence type="ECO:0000256" key="7">
    <source>
        <dbReference type="ARBA" id="ARBA00023054"/>
    </source>
</evidence>
<evidence type="ECO:0000256" key="5">
    <source>
        <dbReference type="ARBA" id="ARBA00022776"/>
    </source>
</evidence>
<evidence type="ECO:0000256" key="1">
    <source>
        <dbReference type="ARBA" id="ARBA00007804"/>
    </source>
</evidence>
<keyword evidence="3 13" id="KW-0158">Chromosome</keyword>
<keyword evidence="5 13" id="KW-0498">Mitosis</keyword>
<evidence type="ECO:0000256" key="2">
    <source>
        <dbReference type="ARBA" id="ARBA00013690"/>
    </source>
</evidence>
<dbReference type="CDD" id="cd11565">
    <property type="entry name" value="RWD_Spc24"/>
    <property type="match status" value="1"/>
</dbReference>
<comment type="subunit">
    <text evidence="12">Component of the NDC80 complex, which consists of NDC80/HEC1, CDCA1, SPBC24 and SPBC25. The NDC80 complex is formed by two subcomplexes composed of NDC80/HEC1-CDCA1 and SPBC24-SPBC25. Each subcomplex is formed by parallel interactions through the coiled-coil domains of individual subunits. Formation of a tetrameric complex is mediated by interactions between the C-terminal regions of both subunits of the NDC80/HEC1-CDCA1 subcomplex and the N-terminal regions of both subunits of the SPBC24-SPBC25 complex. The tetrameric NDC80 complex has an elongated rod-like structure with globular domains at either end.</text>
</comment>
<dbReference type="GO" id="GO:0031262">
    <property type="term" value="C:Ndc80 complex"/>
    <property type="evidence" value="ECO:0007669"/>
    <property type="project" value="TreeGrafter"/>
</dbReference>
<comment type="subcellular location">
    <subcellularLocation>
        <location evidence="13">Nucleus</location>
    </subcellularLocation>
    <subcellularLocation>
        <location evidence="13">Chromosome</location>
        <location evidence="13">Centromere</location>
        <location evidence="13">Kinetochore</location>
    </subcellularLocation>
</comment>
<name>L5L318_PTEAL</name>
<accession>L5L318</accession>
<dbReference type="GO" id="GO:0005634">
    <property type="term" value="C:nucleus"/>
    <property type="evidence" value="ECO:0007669"/>
    <property type="project" value="UniProtKB-SubCell"/>
</dbReference>
<comment type="similarity">
    <text evidence="1 13">Belongs to the SPC24 family.</text>
</comment>
<dbReference type="Pfam" id="PF08286">
    <property type="entry name" value="Spc24"/>
    <property type="match status" value="1"/>
</dbReference>
<comment type="function">
    <text evidence="11">Acts as a component of the essential kinetochore-associated NDC80 complex, which is required for chromosome segregation and spindle checkpoint activity. Required for kinetochore integrity and the organization of stable microtubule binding sites in the outer plate of the kinetochore. The NDC80 complex synergistically enhances the affinity of the SKA1 complex for microtubules and may allow the NDC80 complex to track depolymerizing microtubules.</text>
</comment>
<evidence type="ECO:0000256" key="4">
    <source>
        <dbReference type="ARBA" id="ARBA00022618"/>
    </source>
</evidence>
<feature type="coiled-coil region" evidence="14">
    <location>
        <begin position="38"/>
        <end position="143"/>
    </location>
</feature>
<dbReference type="GO" id="GO:0051301">
    <property type="term" value="P:cell division"/>
    <property type="evidence" value="ECO:0007669"/>
    <property type="project" value="UniProtKB-UniRule"/>
</dbReference>
<dbReference type="eggNOG" id="ENOG502S26V">
    <property type="taxonomic scope" value="Eukaryota"/>
</dbReference>
<dbReference type="InterPro" id="IPR013252">
    <property type="entry name" value="Ndc80_Spc24"/>
</dbReference>
<protein>
    <recommendedName>
        <fullName evidence="2 13">Kinetochore protein Spc24</fullName>
    </recommendedName>
</protein>
<evidence type="ECO:0000256" key="10">
    <source>
        <dbReference type="ARBA" id="ARBA00023328"/>
    </source>
</evidence>
<evidence type="ECO:0000256" key="3">
    <source>
        <dbReference type="ARBA" id="ARBA00022454"/>
    </source>
</evidence>
<sequence length="209" mass="24107">MAAIRDMEELSQGLLSLLSANHAEAQQRRLLGRHGQIMERLLETQNGAEQQLREILETEKEVAQSLLDAKEQAQQVGTELQQIEAELHKASEEDAHLKASLLYPFPRSLTTCFTQLSRELEDLKEIQADLEKWERDVDEDTTVTIPAAMYVAQLYHRISKIEWDYECEPEMIKGIHHGPRVAQPIHLDSTQLSKKFISDYLWSLVDTEW</sequence>
<proteinExistence type="inferred from homology"/>
<dbReference type="PANTHER" id="PTHR22142:SF2">
    <property type="entry name" value="KINETOCHORE PROTEIN SPC24"/>
    <property type="match status" value="1"/>
</dbReference>
<keyword evidence="9 13" id="KW-0131">Cell cycle</keyword>
<keyword evidence="4 13" id="KW-0132">Cell division</keyword>
<dbReference type="GO" id="GO:0007059">
    <property type="term" value="P:chromosome segregation"/>
    <property type="evidence" value="ECO:0007669"/>
    <property type="project" value="TreeGrafter"/>
</dbReference>
<evidence type="ECO:0000256" key="8">
    <source>
        <dbReference type="ARBA" id="ARBA00023242"/>
    </source>
</evidence>
<organism evidence="15 16">
    <name type="scientific">Pteropus alecto</name>
    <name type="common">Black flying fox</name>
    <dbReference type="NCBI Taxonomy" id="9402"/>
    <lineage>
        <taxon>Eukaryota</taxon>
        <taxon>Metazoa</taxon>
        <taxon>Chordata</taxon>
        <taxon>Craniata</taxon>
        <taxon>Vertebrata</taxon>
        <taxon>Euteleostomi</taxon>
        <taxon>Mammalia</taxon>
        <taxon>Eutheria</taxon>
        <taxon>Laurasiatheria</taxon>
        <taxon>Chiroptera</taxon>
        <taxon>Yinpterochiroptera</taxon>
        <taxon>Pteropodoidea</taxon>
        <taxon>Pteropodidae</taxon>
        <taxon>Pteropodinae</taxon>
        <taxon>Pteropus</taxon>
    </lineage>
</organism>
<evidence type="ECO:0000313" key="15">
    <source>
        <dbReference type="EMBL" id="ELK17825.1"/>
    </source>
</evidence>
<dbReference type="FunFam" id="3.30.160.570:FF:000001">
    <property type="entry name" value="SPC24, NDC80 kinetochore complex component"/>
    <property type="match status" value="1"/>
</dbReference>
<dbReference type="FunCoup" id="L5L318">
    <property type="interactions" value="454"/>
</dbReference>
<dbReference type="Proteomes" id="UP000010552">
    <property type="component" value="Unassembled WGS sequence"/>
</dbReference>
<evidence type="ECO:0000256" key="11">
    <source>
        <dbReference type="ARBA" id="ARBA00045419"/>
    </source>
</evidence>
<dbReference type="AlphaFoldDB" id="L5L318"/>
<dbReference type="GO" id="GO:0008017">
    <property type="term" value="F:microtubule binding"/>
    <property type="evidence" value="ECO:0007669"/>
    <property type="project" value="TreeGrafter"/>
</dbReference>
<evidence type="ECO:0000256" key="12">
    <source>
        <dbReference type="ARBA" id="ARBA00064545"/>
    </source>
</evidence>
<evidence type="ECO:0000313" key="16">
    <source>
        <dbReference type="Proteomes" id="UP000010552"/>
    </source>
</evidence>
<dbReference type="PANTHER" id="PTHR22142">
    <property type="match status" value="1"/>
</dbReference>
<keyword evidence="6 13" id="KW-0995">Kinetochore</keyword>
<reference evidence="16" key="1">
    <citation type="journal article" date="2013" name="Science">
        <title>Comparative analysis of bat genomes provides insight into the evolution of flight and immunity.</title>
        <authorList>
            <person name="Zhang G."/>
            <person name="Cowled C."/>
            <person name="Shi Z."/>
            <person name="Huang Z."/>
            <person name="Bishop-Lilly K.A."/>
            <person name="Fang X."/>
            <person name="Wynne J.W."/>
            <person name="Xiong Z."/>
            <person name="Baker M.L."/>
            <person name="Zhao W."/>
            <person name="Tachedjian M."/>
            <person name="Zhu Y."/>
            <person name="Zhou P."/>
            <person name="Jiang X."/>
            <person name="Ng J."/>
            <person name="Yang L."/>
            <person name="Wu L."/>
            <person name="Xiao J."/>
            <person name="Feng Y."/>
            <person name="Chen Y."/>
            <person name="Sun X."/>
            <person name="Zhang Y."/>
            <person name="Marsh G.A."/>
            <person name="Crameri G."/>
            <person name="Broder C.C."/>
            <person name="Frey K.G."/>
            <person name="Wang L.F."/>
            <person name="Wang J."/>
        </authorList>
    </citation>
    <scope>NUCLEOTIDE SEQUENCE [LARGE SCALE GENOMIC DNA]</scope>
</reference>
<keyword evidence="10 13" id="KW-0137">Centromere</keyword>
<dbReference type="InParanoid" id="L5L318"/>
<evidence type="ECO:0000256" key="6">
    <source>
        <dbReference type="ARBA" id="ARBA00022838"/>
    </source>
</evidence>
<gene>
    <name evidence="15" type="ORF">PAL_GLEAN10002402</name>
</gene>
<keyword evidence="8 13" id="KW-0539">Nucleus</keyword>
<evidence type="ECO:0000256" key="9">
    <source>
        <dbReference type="ARBA" id="ARBA00023306"/>
    </source>
</evidence>
<dbReference type="EMBL" id="KB030388">
    <property type="protein sequence ID" value="ELK17825.1"/>
    <property type="molecule type" value="Genomic_DNA"/>
</dbReference>
<dbReference type="Gene3D" id="3.30.160.570">
    <property type="entry name" value="Ncd80 complex, Spc24 subunit"/>
    <property type="match status" value="1"/>
</dbReference>
<keyword evidence="7 14" id="KW-0175">Coiled coil</keyword>